<evidence type="ECO:0000313" key="6">
    <source>
        <dbReference type="EMBL" id="KAG5601880.1"/>
    </source>
</evidence>
<accession>A0A9J5YQ86</accession>
<sequence length="168" mass="18431">MISDGYAWIITDVLTSLLDSVDTSVIESSIHRANLTGDADQKGDAARDESLASKVEEEIRQEYPDIDIVEFNVFGLWAYDGITSLAKAVEKVVGTAIPKFKKTYNREYLTDLDALGTSELGSLLLHSMQNTALKTGLSGDFRIVDGELQPSPYRIVNIIGKAEKNIGF</sequence>
<keyword evidence="2" id="KW-0812">Transmembrane</keyword>
<reference evidence="6 7" key="1">
    <citation type="submission" date="2020-09" db="EMBL/GenBank/DDBJ databases">
        <title>De no assembly of potato wild relative species, Solanum commersonii.</title>
        <authorList>
            <person name="Cho K."/>
        </authorList>
    </citation>
    <scope>NUCLEOTIDE SEQUENCE [LARGE SCALE GENOMIC DNA]</scope>
    <source>
        <strain evidence="6">LZ3.2</strain>
        <tissue evidence="6">Leaf</tissue>
    </source>
</reference>
<dbReference type="PANTHER" id="PTHR34836:SF1">
    <property type="entry name" value="OS09G0428600 PROTEIN"/>
    <property type="match status" value="1"/>
</dbReference>
<comment type="subcellular location">
    <subcellularLocation>
        <location evidence="1">Membrane</location>
    </subcellularLocation>
</comment>
<dbReference type="OrthoDB" id="5984008at2759"/>
<dbReference type="PANTHER" id="PTHR34836">
    <property type="entry name" value="OS06G0188250 PROTEIN"/>
    <property type="match status" value="1"/>
</dbReference>
<gene>
    <name evidence="6" type="ORF">H5410_033250</name>
</gene>
<evidence type="ECO:0000256" key="2">
    <source>
        <dbReference type="ARBA" id="ARBA00022692"/>
    </source>
</evidence>
<keyword evidence="4" id="KW-0472">Membrane</keyword>
<evidence type="ECO:0000259" key="5">
    <source>
        <dbReference type="Pfam" id="PF01094"/>
    </source>
</evidence>
<proteinExistence type="predicted"/>
<dbReference type="Gene3D" id="3.40.50.2300">
    <property type="match status" value="1"/>
</dbReference>
<evidence type="ECO:0000256" key="1">
    <source>
        <dbReference type="ARBA" id="ARBA00004370"/>
    </source>
</evidence>
<dbReference type="GO" id="GO:0016020">
    <property type="term" value="C:membrane"/>
    <property type="evidence" value="ECO:0007669"/>
    <property type="project" value="UniProtKB-SubCell"/>
</dbReference>
<organism evidence="6 7">
    <name type="scientific">Solanum commersonii</name>
    <name type="common">Commerson's wild potato</name>
    <name type="synonym">Commerson's nightshade</name>
    <dbReference type="NCBI Taxonomy" id="4109"/>
    <lineage>
        <taxon>Eukaryota</taxon>
        <taxon>Viridiplantae</taxon>
        <taxon>Streptophyta</taxon>
        <taxon>Embryophyta</taxon>
        <taxon>Tracheophyta</taxon>
        <taxon>Spermatophyta</taxon>
        <taxon>Magnoliopsida</taxon>
        <taxon>eudicotyledons</taxon>
        <taxon>Gunneridae</taxon>
        <taxon>Pentapetalae</taxon>
        <taxon>asterids</taxon>
        <taxon>lamiids</taxon>
        <taxon>Solanales</taxon>
        <taxon>Solanaceae</taxon>
        <taxon>Solanoideae</taxon>
        <taxon>Solaneae</taxon>
        <taxon>Solanum</taxon>
    </lineage>
</organism>
<keyword evidence="3" id="KW-1133">Transmembrane helix</keyword>
<feature type="domain" description="Receptor ligand binding region" evidence="5">
    <location>
        <begin position="1"/>
        <end position="160"/>
    </location>
</feature>
<evidence type="ECO:0000256" key="4">
    <source>
        <dbReference type="ARBA" id="ARBA00023136"/>
    </source>
</evidence>
<dbReference type="SUPFAM" id="SSF53822">
    <property type="entry name" value="Periplasmic binding protein-like I"/>
    <property type="match status" value="1"/>
</dbReference>
<dbReference type="Pfam" id="PF01094">
    <property type="entry name" value="ANF_receptor"/>
    <property type="match status" value="1"/>
</dbReference>
<dbReference type="EMBL" id="JACXVP010000006">
    <property type="protein sequence ID" value="KAG5601880.1"/>
    <property type="molecule type" value="Genomic_DNA"/>
</dbReference>
<name>A0A9J5YQ86_SOLCO</name>
<evidence type="ECO:0000256" key="3">
    <source>
        <dbReference type="ARBA" id="ARBA00022989"/>
    </source>
</evidence>
<comment type="caution">
    <text evidence="6">The sequence shown here is derived from an EMBL/GenBank/DDBJ whole genome shotgun (WGS) entry which is preliminary data.</text>
</comment>
<dbReference type="AlphaFoldDB" id="A0A9J5YQ86"/>
<evidence type="ECO:0000313" key="7">
    <source>
        <dbReference type="Proteomes" id="UP000824120"/>
    </source>
</evidence>
<dbReference type="InterPro" id="IPR001828">
    <property type="entry name" value="ANF_lig-bd_rcpt"/>
</dbReference>
<dbReference type="InterPro" id="IPR015683">
    <property type="entry name" value="Ionotropic_Glu_rcpt"/>
</dbReference>
<dbReference type="Proteomes" id="UP000824120">
    <property type="component" value="Chromosome 6"/>
</dbReference>
<protein>
    <recommendedName>
        <fullName evidence="5">Receptor ligand binding region domain-containing protein</fullName>
    </recommendedName>
</protein>
<dbReference type="InterPro" id="IPR028082">
    <property type="entry name" value="Peripla_BP_I"/>
</dbReference>
<keyword evidence="7" id="KW-1185">Reference proteome</keyword>